<proteinExistence type="predicted"/>
<sequence length="110" mass="12470">MRISGLFLGLLMFWISAPRGDIVMTQMPVTLREPATNSCKLIQSLLHSDGNFLNWYQLKPGQAPWLWIYTVSNQLSVPDRFSGSGSGTDFTLKIIMVETEYVSVYYCQQA</sequence>
<dbReference type="InterPro" id="IPR050150">
    <property type="entry name" value="IgV_Light_Chain"/>
</dbReference>
<dbReference type="InterPro" id="IPR013106">
    <property type="entry name" value="Ig_V-set"/>
</dbReference>
<dbReference type="Gene3D" id="2.60.40.10">
    <property type="entry name" value="Immunoglobulins"/>
    <property type="match status" value="1"/>
</dbReference>
<feature type="chain" id="PRO_5003455751" description="Immunoglobulin V-set domain-containing protein" evidence="1">
    <location>
        <begin position="21"/>
        <end position="110"/>
    </location>
</feature>
<evidence type="ECO:0000313" key="3">
    <source>
        <dbReference type="Ensembl" id="ENSLAFP00000018624.1"/>
    </source>
</evidence>
<dbReference type="SMART" id="SM00406">
    <property type="entry name" value="IGv"/>
    <property type="match status" value="1"/>
</dbReference>
<protein>
    <recommendedName>
        <fullName evidence="2">Immunoglobulin V-set domain-containing protein</fullName>
    </recommendedName>
</protein>
<evidence type="ECO:0000259" key="2">
    <source>
        <dbReference type="SMART" id="SM00406"/>
    </source>
</evidence>
<organism evidence="3 4">
    <name type="scientific">Loxodonta africana</name>
    <name type="common">African elephant</name>
    <dbReference type="NCBI Taxonomy" id="9785"/>
    <lineage>
        <taxon>Eukaryota</taxon>
        <taxon>Metazoa</taxon>
        <taxon>Chordata</taxon>
        <taxon>Craniata</taxon>
        <taxon>Vertebrata</taxon>
        <taxon>Euteleostomi</taxon>
        <taxon>Mammalia</taxon>
        <taxon>Eutheria</taxon>
        <taxon>Afrotheria</taxon>
        <taxon>Proboscidea</taxon>
        <taxon>Elephantidae</taxon>
        <taxon>Loxodonta</taxon>
    </lineage>
</organism>
<dbReference type="STRING" id="9785.ENSLAFP00000018624"/>
<evidence type="ECO:0000313" key="4">
    <source>
        <dbReference type="Proteomes" id="UP000007646"/>
    </source>
</evidence>
<dbReference type="Proteomes" id="UP000007646">
    <property type="component" value="Unassembled WGS sequence"/>
</dbReference>
<dbReference type="HOGENOM" id="CLU_077975_4_1_1"/>
<reference evidence="3" key="2">
    <citation type="submission" date="2025-08" db="UniProtKB">
        <authorList>
            <consortium name="Ensembl"/>
        </authorList>
    </citation>
    <scope>IDENTIFICATION</scope>
    <source>
        <strain evidence="3">Isolate ISIS603380</strain>
    </source>
</reference>
<dbReference type="Ensembl" id="ENSLAFT00000032934.1">
    <property type="protein sequence ID" value="ENSLAFP00000018624.1"/>
    <property type="gene ID" value="ENSLAFG00000028137.1"/>
</dbReference>
<accession>G3TSR6</accession>
<dbReference type="SUPFAM" id="SSF48726">
    <property type="entry name" value="Immunoglobulin"/>
    <property type="match status" value="1"/>
</dbReference>
<reference evidence="3 4" key="1">
    <citation type="submission" date="2009-06" db="EMBL/GenBank/DDBJ databases">
        <title>The Genome Sequence of Loxodonta africana (African elephant).</title>
        <authorList>
            <person name="Di Palma F."/>
            <person name="Heiman D."/>
            <person name="Young S."/>
            <person name="Johnson J."/>
            <person name="Lander E.S."/>
            <person name="Lindblad-Toh K."/>
        </authorList>
    </citation>
    <scope>NUCLEOTIDE SEQUENCE [LARGE SCALE GENOMIC DNA]</scope>
    <source>
        <strain evidence="3 4">Isolate ISIS603380</strain>
    </source>
</reference>
<keyword evidence="4" id="KW-1185">Reference proteome</keyword>
<dbReference type="InterPro" id="IPR036179">
    <property type="entry name" value="Ig-like_dom_sf"/>
</dbReference>
<dbReference type="AlphaFoldDB" id="G3TSR6"/>
<reference evidence="3" key="3">
    <citation type="submission" date="2025-09" db="UniProtKB">
        <authorList>
            <consortium name="Ensembl"/>
        </authorList>
    </citation>
    <scope>IDENTIFICATION</scope>
    <source>
        <strain evidence="3">Isolate ISIS603380</strain>
    </source>
</reference>
<dbReference type="InParanoid" id="G3TSR6"/>
<feature type="signal peptide" evidence="1">
    <location>
        <begin position="1"/>
        <end position="20"/>
    </location>
</feature>
<evidence type="ECO:0000256" key="1">
    <source>
        <dbReference type="SAM" id="SignalP"/>
    </source>
</evidence>
<keyword evidence="1" id="KW-0732">Signal</keyword>
<dbReference type="InterPro" id="IPR013783">
    <property type="entry name" value="Ig-like_fold"/>
</dbReference>
<name>G3TSR6_LOXAF</name>
<feature type="domain" description="Immunoglobulin V-set" evidence="2">
    <location>
        <begin position="34"/>
        <end position="109"/>
    </location>
</feature>
<dbReference type="PANTHER" id="PTHR23267">
    <property type="entry name" value="IMMUNOGLOBULIN LIGHT CHAIN"/>
    <property type="match status" value="1"/>
</dbReference>
<dbReference type="GeneTree" id="ENSGT00940000154279"/>
<dbReference type="eggNOG" id="ENOG502S3KF">
    <property type="taxonomic scope" value="Eukaryota"/>
</dbReference>